<dbReference type="AlphaFoldDB" id="A0A9D4GHK9"/>
<evidence type="ECO:0000313" key="2">
    <source>
        <dbReference type="Proteomes" id="UP000828390"/>
    </source>
</evidence>
<protein>
    <submittedName>
        <fullName evidence="1">Uncharacterized protein</fullName>
    </submittedName>
</protein>
<sequence>MDKVVQSGCQFEKTDRTTYTMTSQDCTRTSSNILPFQCYINVSGLSGTLSETTVENFFIKVCKYLPL</sequence>
<accession>A0A9D4GHK9</accession>
<reference evidence="1" key="1">
    <citation type="journal article" date="2019" name="bioRxiv">
        <title>The Genome of the Zebra Mussel, Dreissena polymorpha: A Resource for Invasive Species Research.</title>
        <authorList>
            <person name="McCartney M.A."/>
            <person name="Auch B."/>
            <person name="Kono T."/>
            <person name="Mallez S."/>
            <person name="Zhang Y."/>
            <person name="Obille A."/>
            <person name="Becker A."/>
            <person name="Abrahante J.E."/>
            <person name="Garbe J."/>
            <person name="Badalamenti J.P."/>
            <person name="Herman A."/>
            <person name="Mangelson H."/>
            <person name="Liachko I."/>
            <person name="Sullivan S."/>
            <person name="Sone E.D."/>
            <person name="Koren S."/>
            <person name="Silverstein K.A.T."/>
            <person name="Beckman K.B."/>
            <person name="Gohl D.M."/>
        </authorList>
    </citation>
    <scope>NUCLEOTIDE SEQUENCE</scope>
    <source>
        <strain evidence="1">Duluth1</strain>
        <tissue evidence="1">Whole animal</tissue>
    </source>
</reference>
<organism evidence="1 2">
    <name type="scientific">Dreissena polymorpha</name>
    <name type="common">Zebra mussel</name>
    <name type="synonym">Mytilus polymorpha</name>
    <dbReference type="NCBI Taxonomy" id="45954"/>
    <lineage>
        <taxon>Eukaryota</taxon>
        <taxon>Metazoa</taxon>
        <taxon>Spiralia</taxon>
        <taxon>Lophotrochozoa</taxon>
        <taxon>Mollusca</taxon>
        <taxon>Bivalvia</taxon>
        <taxon>Autobranchia</taxon>
        <taxon>Heteroconchia</taxon>
        <taxon>Euheterodonta</taxon>
        <taxon>Imparidentia</taxon>
        <taxon>Neoheterodontei</taxon>
        <taxon>Myida</taxon>
        <taxon>Dreissenoidea</taxon>
        <taxon>Dreissenidae</taxon>
        <taxon>Dreissena</taxon>
    </lineage>
</organism>
<proteinExistence type="predicted"/>
<gene>
    <name evidence="1" type="ORF">DPMN_144061</name>
</gene>
<evidence type="ECO:0000313" key="1">
    <source>
        <dbReference type="EMBL" id="KAH3815533.1"/>
    </source>
</evidence>
<dbReference type="EMBL" id="JAIWYP010000006">
    <property type="protein sequence ID" value="KAH3815533.1"/>
    <property type="molecule type" value="Genomic_DNA"/>
</dbReference>
<comment type="caution">
    <text evidence="1">The sequence shown here is derived from an EMBL/GenBank/DDBJ whole genome shotgun (WGS) entry which is preliminary data.</text>
</comment>
<keyword evidence="2" id="KW-1185">Reference proteome</keyword>
<reference evidence="1" key="2">
    <citation type="submission" date="2020-11" db="EMBL/GenBank/DDBJ databases">
        <authorList>
            <person name="McCartney M.A."/>
            <person name="Auch B."/>
            <person name="Kono T."/>
            <person name="Mallez S."/>
            <person name="Becker A."/>
            <person name="Gohl D.M."/>
            <person name="Silverstein K.A.T."/>
            <person name="Koren S."/>
            <person name="Bechman K.B."/>
            <person name="Herman A."/>
            <person name="Abrahante J.E."/>
            <person name="Garbe J."/>
        </authorList>
    </citation>
    <scope>NUCLEOTIDE SEQUENCE</scope>
    <source>
        <strain evidence="1">Duluth1</strain>
        <tissue evidence="1">Whole animal</tissue>
    </source>
</reference>
<name>A0A9D4GHK9_DREPO</name>
<dbReference type="Proteomes" id="UP000828390">
    <property type="component" value="Unassembled WGS sequence"/>
</dbReference>